<dbReference type="OrthoDB" id="164025at2759"/>
<feature type="compositionally biased region" description="Acidic residues" evidence="1">
    <location>
        <begin position="70"/>
        <end position="89"/>
    </location>
</feature>
<dbReference type="PROSITE" id="PS51203">
    <property type="entry name" value="CS"/>
    <property type="match status" value="1"/>
</dbReference>
<sequence length="232" mass="25863">MGEGFFVPYLYVPSAGANYVKLVTPWGNVHMNKGLLEQVAVSVAVVVLTVMLWRFAARLNATLKKKTDTVDGEEDAEGDGDDEEEDEEPSFALDENKITKGEHSYYYTHQHQDGNGNSDTAKVSSFGWSNDKETVSIYLTDNVVKNMKEDQLVLKWTNTSLSMDLLNSPGGDIAKSLKISSLFQEITDVAWKAHKDTLTITLTKAKELPWTSLNGAAKKMEDHIEYDDALYD</sequence>
<dbReference type="Proteomes" id="UP000028582">
    <property type="component" value="Unassembled WGS sequence"/>
</dbReference>
<accession>A0A080ZWP4</accession>
<feature type="domain" description="CS" evidence="3">
    <location>
        <begin position="121"/>
        <end position="214"/>
    </location>
</feature>
<feature type="transmembrane region" description="Helical" evidence="2">
    <location>
        <begin position="35"/>
        <end position="56"/>
    </location>
</feature>
<evidence type="ECO:0000256" key="2">
    <source>
        <dbReference type="SAM" id="Phobius"/>
    </source>
</evidence>
<dbReference type="AlphaFoldDB" id="A0A080ZWP4"/>
<keyword evidence="2" id="KW-1133">Transmembrane helix</keyword>
<dbReference type="InterPro" id="IPR008978">
    <property type="entry name" value="HSP20-like_chaperone"/>
</dbReference>
<evidence type="ECO:0000256" key="1">
    <source>
        <dbReference type="SAM" id="MobiDB-lite"/>
    </source>
</evidence>
<evidence type="ECO:0000259" key="3">
    <source>
        <dbReference type="PROSITE" id="PS51203"/>
    </source>
</evidence>
<reference evidence="4 5" key="1">
    <citation type="submission" date="2013-11" db="EMBL/GenBank/DDBJ databases">
        <title>The Genome Sequence of Phytophthora parasitica P1976.</title>
        <authorList>
            <consortium name="The Broad Institute Genomics Platform"/>
            <person name="Russ C."/>
            <person name="Tyler B."/>
            <person name="Panabieres F."/>
            <person name="Shan W."/>
            <person name="Tripathy S."/>
            <person name="Grunwald N."/>
            <person name="Machado M."/>
            <person name="Johnson C.S."/>
            <person name="Walker B."/>
            <person name="Young S."/>
            <person name="Zeng Q."/>
            <person name="Gargeya S."/>
            <person name="Fitzgerald M."/>
            <person name="Haas B."/>
            <person name="Abouelleil A."/>
            <person name="Allen A.W."/>
            <person name="Alvarado L."/>
            <person name="Arachchi H.M."/>
            <person name="Berlin A.M."/>
            <person name="Chapman S.B."/>
            <person name="Gainer-Dewar J."/>
            <person name="Goldberg J."/>
            <person name="Griggs A."/>
            <person name="Gujja S."/>
            <person name="Hansen M."/>
            <person name="Howarth C."/>
            <person name="Imamovic A."/>
            <person name="Ireland A."/>
            <person name="Larimer J."/>
            <person name="McCowan C."/>
            <person name="Murphy C."/>
            <person name="Pearson M."/>
            <person name="Poon T.W."/>
            <person name="Priest M."/>
            <person name="Roberts A."/>
            <person name="Saif S."/>
            <person name="Shea T."/>
            <person name="Sisk P."/>
            <person name="Sykes S."/>
            <person name="Wortman J."/>
            <person name="Nusbaum C."/>
            <person name="Birren B."/>
        </authorList>
    </citation>
    <scope>NUCLEOTIDE SEQUENCE [LARGE SCALE GENOMIC DNA]</scope>
    <source>
        <strain evidence="4 5">P1976</strain>
    </source>
</reference>
<keyword evidence="2" id="KW-0812">Transmembrane</keyword>
<evidence type="ECO:0000313" key="5">
    <source>
        <dbReference type="Proteomes" id="UP000028582"/>
    </source>
</evidence>
<keyword evidence="2" id="KW-0472">Membrane</keyword>
<dbReference type="InterPro" id="IPR007052">
    <property type="entry name" value="CS_dom"/>
</dbReference>
<proteinExistence type="predicted"/>
<dbReference type="EMBL" id="ANJA01002229">
    <property type="protein sequence ID" value="ETO71055.1"/>
    <property type="molecule type" value="Genomic_DNA"/>
</dbReference>
<dbReference type="InterPro" id="IPR052289">
    <property type="entry name" value="Calcyclin-binding_UBL-bridge"/>
</dbReference>
<dbReference type="SUPFAM" id="SSF49764">
    <property type="entry name" value="HSP20-like chaperones"/>
    <property type="match status" value="1"/>
</dbReference>
<organism evidence="4 5">
    <name type="scientific">Phytophthora nicotianae P1976</name>
    <dbReference type="NCBI Taxonomy" id="1317066"/>
    <lineage>
        <taxon>Eukaryota</taxon>
        <taxon>Sar</taxon>
        <taxon>Stramenopiles</taxon>
        <taxon>Oomycota</taxon>
        <taxon>Peronosporomycetes</taxon>
        <taxon>Peronosporales</taxon>
        <taxon>Peronosporaceae</taxon>
        <taxon>Phytophthora</taxon>
    </lineage>
</organism>
<dbReference type="GO" id="GO:0005634">
    <property type="term" value="C:nucleus"/>
    <property type="evidence" value="ECO:0007669"/>
    <property type="project" value="TreeGrafter"/>
</dbReference>
<name>A0A080ZWP4_PHYNI</name>
<dbReference type="Gene3D" id="2.60.40.790">
    <property type="match status" value="1"/>
</dbReference>
<comment type="caution">
    <text evidence="4">The sequence shown here is derived from an EMBL/GenBank/DDBJ whole genome shotgun (WGS) entry which is preliminary data.</text>
</comment>
<gene>
    <name evidence="4" type="ORF">F444_12538</name>
</gene>
<feature type="region of interest" description="Disordered" evidence="1">
    <location>
        <begin position="66"/>
        <end position="94"/>
    </location>
</feature>
<protein>
    <recommendedName>
        <fullName evidence="3">CS domain-containing protein</fullName>
    </recommendedName>
</protein>
<dbReference type="PANTHER" id="PTHR13164:SF6">
    <property type="entry name" value="CS DOMAIN-CONTAINING PROTEIN"/>
    <property type="match status" value="1"/>
</dbReference>
<evidence type="ECO:0000313" key="4">
    <source>
        <dbReference type="EMBL" id="ETO71055.1"/>
    </source>
</evidence>
<dbReference type="PANTHER" id="PTHR13164">
    <property type="entry name" value="CALICYLIN BINDING PROTEIN"/>
    <property type="match status" value="1"/>
</dbReference>